<dbReference type="RefSeq" id="WP_205048083.1">
    <property type="nucleotide sequence ID" value="NZ_CAJVAX010000018.1"/>
</dbReference>
<organism evidence="3 4">
    <name type="scientific">Actinacidiphila bryophytorum</name>
    <dbReference type="NCBI Taxonomy" id="1436133"/>
    <lineage>
        <taxon>Bacteria</taxon>
        <taxon>Bacillati</taxon>
        <taxon>Actinomycetota</taxon>
        <taxon>Actinomycetes</taxon>
        <taxon>Kitasatosporales</taxon>
        <taxon>Streptomycetaceae</taxon>
        <taxon>Actinacidiphila</taxon>
    </lineage>
</organism>
<comment type="caution">
    <text evidence="3">The sequence shown here is derived from an EMBL/GenBank/DDBJ whole genome shotgun (WGS) entry which is preliminary data.</text>
</comment>
<feature type="compositionally biased region" description="Basic and acidic residues" evidence="1">
    <location>
        <begin position="197"/>
        <end position="207"/>
    </location>
</feature>
<evidence type="ECO:0000313" key="3">
    <source>
        <dbReference type="EMBL" id="CAG7644990.1"/>
    </source>
</evidence>
<feature type="chain" id="PRO_5040954027" evidence="2">
    <location>
        <begin position="31"/>
        <end position="251"/>
    </location>
</feature>
<dbReference type="EMBL" id="CAJVAX010000018">
    <property type="protein sequence ID" value="CAG7644990.1"/>
    <property type="molecule type" value="Genomic_DNA"/>
</dbReference>
<feature type="signal peptide" evidence="2">
    <location>
        <begin position="1"/>
        <end position="30"/>
    </location>
</feature>
<name>A0A9W4H241_9ACTN</name>
<sequence length="251" mass="25875">MKLRIKVTMGTVLVAAGTCAALTAGTLAVAATGSSKPPAPKVVVADGDDLLPSATATDWVTYSDHLAVVTVTAEHALPASAEEVAAGEGFIPRVITAHVDKILWSRPDAPAAPTTMDWDLDGWTFHGDVQTPVRLDGEPSMAVGEQYVVPITYLSPTLTVNEAGWEPLSTEALLPDANDTLGAGAQVIGYDGPASDPTHESAVKDDAWGGTPEELAATLAATAPDPAAAPYMQLPPDVRFASVNNSDHTTG</sequence>
<keyword evidence="4" id="KW-1185">Reference proteome</keyword>
<accession>A0A9W4H241</accession>
<evidence type="ECO:0000256" key="2">
    <source>
        <dbReference type="SAM" id="SignalP"/>
    </source>
</evidence>
<proteinExistence type="predicted"/>
<dbReference type="AlphaFoldDB" id="A0A9W4H241"/>
<feature type="region of interest" description="Disordered" evidence="1">
    <location>
        <begin position="191"/>
        <end position="210"/>
    </location>
</feature>
<gene>
    <name evidence="3" type="ORF">SBRY_40043</name>
</gene>
<evidence type="ECO:0000256" key="1">
    <source>
        <dbReference type="SAM" id="MobiDB-lite"/>
    </source>
</evidence>
<evidence type="ECO:0000313" key="4">
    <source>
        <dbReference type="Proteomes" id="UP001153328"/>
    </source>
</evidence>
<protein>
    <submittedName>
        <fullName evidence="3">Uncharacterized protein</fullName>
    </submittedName>
</protein>
<reference evidence="3" key="1">
    <citation type="submission" date="2021-06" db="EMBL/GenBank/DDBJ databases">
        <authorList>
            <person name="Arsene-Ploetze F."/>
        </authorList>
    </citation>
    <scope>NUCLEOTIDE SEQUENCE</scope>
    <source>
        <strain evidence="3">SBRY1</strain>
    </source>
</reference>
<keyword evidence="2" id="KW-0732">Signal</keyword>
<dbReference type="Proteomes" id="UP001153328">
    <property type="component" value="Unassembled WGS sequence"/>
</dbReference>